<dbReference type="Proteomes" id="UP000694700">
    <property type="component" value="Unplaced"/>
</dbReference>
<evidence type="ECO:0000313" key="2">
    <source>
        <dbReference type="Proteomes" id="UP000694700"/>
    </source>
</evidence>
<name>A0A8C1SSU7_CYPCA</name>
<organism evidence="1 2">
    <name type="scientific">Cyprinus carpio</name>
    <name type="common">Common carp</name>
    <dbReference type="NCBI Taxonomy" id="7962"/>
    <lineage>
        <taxon>Eukaryota</taxon>
        <taxon>Metazoa</taxon>
        <taxon>Chordata</taxon>
        <taxon>Craniata</taxon>
        <taxon>Vertebrata</taxon>
        <taxon>Euteleostomi</taxon>
        <taxon>Actinopterygii</taxon>
        <taxon>Neopterygii</taxon>
        <taxon>Teleostei</taxon>
        <taxon>Ostariophysi</taxon>
        <taxon>Cypriniformes</taxon>
        <taxon>Cyprinidae</taxon>
        <taxon>Cyprininae</taxon>
        <taxon>Cyprinus</taxon>
    </lineage>
</organism>
<sequence>MALDMESFTIKSRIKSLLRSPSIKLRKSRSDRVKDSLSSKVKKLTACFSDSFTCRHHCGKTSTRVNNDIDILNTSSAHSHDAPVLTLSS</sequence>
<dbReference type="Ensembl" id="ENSCCRT00015011204.1">
    <property type="protein sequence ID" value="ENSCCRP00015010800.1"/>
    <property type="gene ID" value="ENSCCRG00015005107.1"/>
</dbReference>
<proteinExistence type="predicted"/>
<protein>
    <submittedName>
        <fullName evidence="1">Uncharacterized protein</fullName>
    </submittedName>
</protein>
<evidence type="ECO:0000313" key="1">
    <source>
        <dbReference type="Ensembl" id="ENSCCRP00015010800.1"/>
    </source>
</evidence>
<reference evidence="1" key="1">
    <citation type="submission" date="2025-08" db="UniProtKB">
        <authorList>
            <consortium name="Ensembl"/>
        </authorList>
    </citation>
    <scope>IDENTIFICATION</scope>
</reference>
<dbReference type="AlphaFoldDB" id="A0A8C1SSU7"/>
<accession>A0A8C1SSU7</accession>